<dbReference type="FunFam" id="3.40.50.620:FF:000062">
    <property type="entry name" value="Arginine--tRNA ligase"/>
    <property type="match status" value="1"/>
</dbReference>
<evidence type="ECO:0000256" key="3">
    <source>
        <dbReference type="ARBA" id="ARBA00011245"/>
    </source>
</evidence>
<evidence type="ECO:0000256" key="7">
    <source>
        <dbReference type="ARBA" id="ARBA00022840"/>
    </source>
</evidence>
<keyword evidence="9 11" id="KW-0030">Aminoacyl-tRNA synthetase</keyword>
<sequence>MKQHIENLIQMAVKQLQESGELPAIPAFFQVDATRDKKHGDFAANVAMILAKPAQKKPRDIAEHIIQFLPASPYVQKVEVAGPGFINFFLSPQALTDVVARILAEKADYGRSKMGRSKRVLIEFLSSNPTGPLHVGHGRHAAFGAVVANLLDAVGFYVYREYYVNDAGRQMDILAVSVWLRYLAACGEAITFPANGYRGDYVVGIAQSVHSLHGSHFQVPAQAVFENLPPDEPQGGDKEIYIDAIVERAKQLLGDKYTAIYDLGLSNIVADMREDLAEFGVHYDNWFSERDFVASDAVDNFLQRLQASGHVYERDGALWFRSTDFDDSKDRVLVRSNGVRTYFANDAAYHLNKFERGFDIAIDIFGADHHGYVPRMKAAMEASGINPERLIHLIVQFVTLYRGREQVQMSTRGGNFVTLRELRNEVGNDAARFFYVMRKSEQHMDFDLELAKAQSTENPVYYVQYAYARICSVFKQLAERNLRYDEANGLAHLDLLKEPHERELLNTLSRYPDMIIQAALNYEPHQVTHYLRDLATDFHSYYNSHQFLVEDAALRDARLALISAARQTLLNGFNLLGISAPESM</sequence>
<dbReference type="SUPFAM" id="SSF47323">
    <property type="entry name" value="Anticodon-binding domain of a subclass of class I aminoacyl-tRNA synthetases"/>
    <property type="match status" value="1"/>
</dbReference>
<dbReference type="SMART" id="SM01016">
    <property type="entry name" value="Arg_tRNA_synt_N"/>
    <property type="match status" value="1"/>
</dbReference>
<evidence type="ECO:0000256" key="2">
    <source>
        <dbReference type="ARBA" id="ARBA00005594"/>
    </source>
</evidence>
<keyword evidence="4 11" id="KW-0963">Cytoplasm</keyword>
<dbReference type="Gene3D" id="3.40.50.620">
    <property type="entry name" value="HUPs"/>
    <property type="match status" value="1"/>
</dbReference>
<dbReference type="InterPro" id="IPR014729">
    <property type="entry name" value="Rossmann-like_a/b/a_fold"/>
</dbReference>
<dbReference type="InterPro" id="IPR036695">
    <property type="entry name" value="Arg-tRNA-synth_N_sf"/>
</dbReference>
<dbReference type="Pfam" id="PF00750">
    <property type="entry name" value="tRNA-synt_1d"/>
    <property type="match status" value="2"/>
</dbReference>
<evidence type="ECO:0000256" key="9">
    <source>
        <dbReference type="ARBA" id="ARBA00023146"/>
    </source>
</evidence>
<comment type="caution">
    <text evidence="15">The sequence shown here is derived from an EMBL/GenBank/DDBJ whole genome shotgun (WGS) entry which is preliminary data.</text>
</comment>
<evidence type="ECO:0000259" key="13">
    <source>
        <dbReference type="SMART" id="SM00836"/>
    </source>
</evidence>
<dbReference type="OrthoDB" id="9803211at2"/>
<dbReference type="HAMAP" id="MF_00123">
    <property type="entry name" value="Arg_tRNA_synth"/>
    <property type="match status" value="1"/>
</dbReference>
<protein>
    <recommendedName>
        <fullName evidence="11">Arginine--tRNA ligase</fullName>
        <ecNumber evidence="11">6.1.1.19</ecNumber>
    </recommendedName>
    <alternativeName>
        <fullName evidence="11">Arginyl-tRNA synthetase</fullName>
        <shortName evidence="11">ArgRS</shortName>
    </alternativeName>
</protein>
<keyword evidence="7 11" id="KW-0067">ATP-binding</keyword>
<comment type="caution">
    <text evidence="11">Lacks conserved residue(s) required for the propagation of feature annotation.</text>
</comment>
<dbReference type="EMBL" id="QQAX01000018">
    <property type="protein sequence ID" value="RDI41678.1"/>
    <property type="molecule type" value="Genomic_DNA"/>
</dbReference>
<dbReference type="EC" id="6.1.1.19" evidence="11"/>
<evidence type="ECO:0000256" key="10">
    <source>
        <dbReference type="ARBA" id="ARBA00049339"/>
    </source>
</evidence>
<evidence type="ECO:0000256" key="11">
    <source>
        <dbReference type="HAMAP-Rule" id="MF_00123"/>
    </source>
</evidence>
<dbReference type="Proteomes" id="UP000254720">
    <property type="component" value="Unassembled WGS sequence"/>
</dbReference>
<dbReference type="SUPFAM" id="SSF55190">
    <property type="entry name" value="Arginyl-tRNA synthetase (ArgRS), N-terminal 'additional' domain"/>
    <property type="match status" value="1"/>
</dbReference>
<evidence type="ECO:0000256" key="4">
    <source>
        <dbReference type="ARBA" id="ARBA00022490"/>
    </source>
</evidence>
<evidence type="ECO:0000313" key="16">
    <source>
        <dbReference type="Proteomes" id="UP000254720"/>
    </source>
</evidence>
<dbReference type="RefSeq" id="WP_114834848.1">
    <property type="nucleotide sequence ID" value="NZ_LR699114.1"/>
</dbReference>
<proteinExistence type="inferred from homology"/>
<dbReference type="GO" id="GO:0005524">
    <property type="term" value="F:ATP binding"/>
    <property type="evidence" value="ECO:0007669"/>
    <property type="project" value="UniProtKB-UniRule"/>
</dbReference>
<evidence type="ECO:0000256" key="5">
    <source>
        <dbReference type="ARBA" id="ARBA00022598"/>
    </source>
</evidence>
<dbReference type="SMART" id="SM00836">
    <property type="entry name" value="DALR_1"/>
    <property type="match status" value="1"/>
</dbReference>
<dbReference type="SUPFAM" id="SSF52374">
    <property type="entry name" value="Nucleotidylyl transferase"/>
    <property type="match status" value="1"/>
</dbReference>
<dbReference type="FunFam" id="3.30.1360.70:FF:000003">
    <property type="entry name" value="Arginine--tRNA ligase"/>
    <property type="match status" value="1"/>
</dbReference>
<evidence type="ECO:0000256" key="6">
    <source>
        <dbReference type="ARBA" id="ARBA00022741"/>
    </source>
</evidence>
<evidence type="ECO:0000256" key="12">
    <source>
        <dbReference type="RuleBase" id="RU363038"/>
    </source>
</evidence>
<reference evidence="15 16" key="1">
    <citation type="submission" date="2018-07" db="EMBL/GenBank/DDBJ databases">
        <title>Genomic Encyclopedia of Type Strains, Phase IV (KMG-IV): sequencing the most valuable type-strain genomes for metagenomic binning, comparative biology and taxonomic classification.</title>
        <authorList>
            <person name="Goeker M."/>
        </authorList>
    </citation>
    <scope>NUCLEOTIDE SEQUENCE [LARGE SCALE GENOMIC DNA]</scope>
    <source>
        <strain evidence="15 16">DSM 16500</strain>
    </source>
</reference>
<dbReference type="PRINTS" id="PR01038">
    <property type="entry name" value="TRNASYNTHARG"/>
</dbReference>
<gene>
    <name evidence="11" type="primary">argS</name>
    <name evidence="15" type="ORF">C8D86_1181</name>
</gene>
<keyword evidence="8 11" id="KW-0648">Protein biosynthesis</keyword>
<dbReference type="CDD" id="cd00671">
    <property type="entry name" value="ArgRS_core"/>
    <property type="match status" value="1"/>
</dbReference>
<keyword evidence="16" id="KW-1185">Reference proteome</keyword>
<keyword evidence="6 11" id="KW-0547">Nucleotide-binding</keyword>
<comment type="catalytic activity">
    <reaction evidence="10 11">
        <text>tRNA(Arg) + L-arginine + ATP = L-arginyl-tRNA(Arg) + AMP + diphosphate</text>
        <dbReference type="Rhea" id="RHEA:20301"/>
        <dbReference type="Rhea" id="RHEA-COMP:9658"/>
        <dbReference type="Rhea" id="RHEA-COMP:9673"/>
        <dbReference type="ChEBI" id="CHEBI:30616"/>
        <dbReference type="ChEBI" id="CHEBI:32682"/>
        <dbReference type="ChEBI" id="CHEBI:33019"/>
        <dbReference type="ChEBI" id="CHEBI:78442"/>
        <dbReference type="ChEBI" id="CHEBI:78513"/>
        <dbReference type="ChEBI" id="CHEBI:456215"/>
        <dbReference type="EC" id="6.1.1.19"/>
    </reaction>
</comment>
<organism evidence="15 16">
    <name type="scientific">Aquicella lusitana</name>
    <dbReference type="NCBI Taxonomy" id="254246"/>
    <lineage>
        <taxon>Bacteria</taxon>
        <taxon>Pseudomonadati</taxon>
        <taxon>Pseudomonadota</taxon>
        <taxon>Gammaproteobacteria</taxon>
        <taxon>Legionellales</taxon>
        <taxon>Coxiellaceae</taxon>
        <taxon>Aquicella</taxon>
    </lineage>
</organism>
<dbReference type="GO" id="GO:0005737">
    <property type="term" value="C:cytoplasm"/>
    <property type="evidence" value="ECO:0007669"/>
    <property type="project" value="UniProtKB-SubCell"/>
</dbReference>
<evidence type="ECO:0000259" key="14">
    <source>
        <dbReference type="SMART" id="SM01016"/>
    </source>
</evidence>
<comment type="subunit">
    <text evidence="3 11">Monomer.</text>
</comment>
<dbReference type="InterPro" id="IPR008909">
    <property type="entry name" value="DALR_anticod-bd"/>
</dbReference>
<comment type="subcellular location">
    <subcellularLocation>
        <location evidence="1 11">Cytoplasm</location>
    </subcellularLocation>
</comment>
<dbReference type="Pfam" id="PF03485">
    <property type="entry name" value="Arg_tRNA_synt_N"/>
    <property type="match status" value="1"/>
</dbReference>
<evidence type="ECO:0000256" key="1">
    <source>
        <dbReference type="ARBA" id="ARBA00004496"/>
    </source>
</evidence>
<dbReference type="GO" id="GO:0006420">
    <property type="term" value="P:arginyl-tRNA aminoacylation"/>
    <property type="evidence" value="ECO:0007669"/>
    <property type="project" value="UniProtKB-UniRule"/>
</dbReference>
<dbReference type="PROSITE" id="PS00178">
    <property type="entry name" value="AA_TRNA_LIGASE_I"/>
    <property type="match status" value="1"/>
</dbReference>
<feature type="domain" description="Arginyl tRNA synthetase N-terminal" evidence="14">
    <location>
        <begin position="3"/>
        <end position="90"/>
    </location>
</feature>
<feature type="domain" description="DALR anticodon binding" evidence="13">
    <location>
        <begin position="463"/>
        <end position="584"/>
    </location>
</feature>
<dbReference type="GO" id="GO:0004814">
    <property type="term" value="F:arginine-tRNA ligase activity"/>
    <property type="evidence" value="ECO:0007669"/>
    <property type="project" value="UniProtKB-UniRule"/>
</dbReference>
<dbReference type="NCBIfam" id="TIGR00456">
    <property type="entry name" value="argS"/>
    <property type="match status" value="1"/>
</dbReference>
<dbReference type="PANTHER" id="PTHR11956:SF5">
    <property type="entry name" value="ARGININE--TRNA LIGASE, CYTOPLASMIC"/>
    <property type="match status" value="1"/>
</dbReference>
<name>A0A370GD09_9COXI</name>
<accession>A0A370GD09</accession>
<dbReference type="Gene3D" id="1.10.730.10">
    <property type="entry name" value="Isoleucyl-tRNA Synthetase, Domain 1"/>
    <property type="match status" value="1"/>
</dbReference>
<dbReference type="FunFam" id="1.10.730.10:FF:000008">
    <property type="entry name" value="Arginine--tRNA ligase"/>
    <property type="match status" value="1"/>
</dbReference>
<dbReference type="Pfam" id="PF05746">
    <property type="entry name" value="DALR_1"/>
    <property type="match status" value="1"/>
</dbReference>
<dbReference type="InterPro" id="IPR009080">
    <property type="entry name" value="tRNAsynth_Ia_anticodon-bd"/>
</dbReference>
<dbReference type="InterPro" id="IPR001278">
    <property type="entry name" value="Arg-tRNA-ligase"/>
</dbReference>
<evidence type="ECO:0000313" key="15">
    <source>
        <dbReference type="EMBL" id="RDI41678.1"/>
    </source>
</evidence>
<keyword evidence="5 11" id="KW-0436">Ligase</keyword>
<dbReference type="PANTHER" id="PTHR11956">
    <property type="entry name" value="ARGINYL-TRNA SYNTHETASE"/>
    <property type="match status" value="1"/>
</dbReference>
<evidence type="ECO:0000256" key="8">
    <source>
        <dbReference type="ARBA" id="ARBA00022917"/>
    </source>
</evidence>
<dbReference type="Gene3D" id="3.30.1360.70">
    <property type="entry name" value="Arginyl tRNA synthetase N-terminal domain"/>
    <property type="match status" value="1"/>
</dbReference>
<dbReference type="InterPro" id="IPR005148">
    <property type="entry name" value="Arg-tRNA-synth_N"/>
</dbReference>
<dbReference type="InterPro" id="IPR035684">
    <property type="entry name" value="ArgRS_core"/>
</dbReference>
<comment type="similarity">
    <text evidence="2 11 12">Belongs to the class-I aminoacyl-tRNA synthetase family.</text>
</comment>
<dbReference type="InterPro" id="IPR001412">
    <property type="entry name" value="aa-tRNA-synth_I_CS"/>
</dbReference>
<dbReference type="AlphaFoldDB" id="A0A370GD09"/>